<proteinExistence type="predicted"/>
<evidence type="ECO:0000256" key="1">
    <source>
        <dbReference type="SAM" id="MobiDB-lite"/>
    </source>
</evidence>
<gene>
    <name evidence="3" type="ORF">AEAE_1081</name>
</gene>
<dbReference type="InterPro" id="IPR006938">
    <property type="entry name" value="DUF624"/>
</dbReference>
<organism evidence="3 4">
    <name type="scientific">Aeriscardovia aeriphila</name>
    <dbReference type="NCBI Taxonomy" id="218139"/>
    <lineage>
        <taxon>Bacteria</taxon>
        <taxon>Bacillati</taxon>
        <taxon>Actinomycetota</taxon>
        <taxon>Actinomycetes</taxon>
        <taxon>Bifidobacteriales</taxon>
        <taxon>Bifidobacteriaceae</taxon>
        <taxon>Aeriscardovia</taxon>
    </lineage>
</organism>
<reference evidence="3 4" key="1">
    <citation type="journal article" date="2017" name="BMC Genomics">
        <title>Comparative genomic and phylogenomic analyses of the Bifidobacteriaceae family.</title>
        <authorList>
            <person name="Lugli G.A."/>
            <person name="Milani C."/>
            <person name="Turroni F."/>
            <person name="Duranti S."/>
            <person name="Mancabelli L."/>
            <person name="Mangifesta M."/>
            <person name="Ferrario C."/>
            <person name="Modesto M."/>
            <person name="Mattarelli P."/>
            <person name="Jiri K."/>
            <person name="van Sinderen D."/>
            <person name="Ventura M."/>
        </authorList>
    </citation>
    <scope>NUCLEOTIDE SEQUENCE [LARGE SCALE GENOMIC DNA]</scope>
    <source>
        <strain evidence="3 4">LMG 21773</strain>
    </source>
</reference>
<dbReference type="Pfam" id="PF04854">
    <property type="entry name" value="DUF624"/>
    <property type="match status" value="1"/>
</dbReference>
<dbReference type="AlphaFoldDB" id="A0A261F868"/>
<keyword evidence="2" id="KW-1133">Transmembrane helix</keyword>
<protein>
    <submittedName>
        <fullName evidence="3">Drug resistance transporter, EmrB/QacA subfamily</fullName>
    </submittedName>
</protein>
<name>A0A261F868_9BIFI</name>
<dbReference type="EMBL" id="MWWU01000003">
    <property type="protein sequence ID" value="OZG55284.1"/>
    <property type="molecule type" value="Genomic_DNA"/>
</dbReference>
<evidence type="ECO:0000313" key="3">
    <source>
        <dbReference type="EMBL" id="OZG55284.1"/>
    </source>
</evidence>
<feature type="transmembrane region" description="Helical" evidence="2">
    <location>
        <begin position="156"/>
        <end position="175"/>
    </location>
</feature>
<dbReference type="RefSeq" id="WP_094690171.1">
    <property type="nucleotide sequence ID" value="NZ_JACBYZ010000001.1"/>
</dbReference>
<sequence>MHRLAEGYEFVCKVVLTLFIAHIAFLVHTLMGAVVVGFFPSIAGLYSTFRTWALDVSDRHWTVKRTWNTFHEAWKLNLKSANFVGYPVFAVWLFLVWEYWIVQNNPVGVVGIGVSGGLLLVNFLYGIFLSLVGVIQANFEQSAWWVIKYAAMMAVVRVKNSFIVLLIYAATWWFAWQWPGLIPAFGFSIPVFLIVLSTYCYGRIPGMDVHVNEPDIDAKKAQKKDQKKAARKSSEGWPHKC</sequence>
<keyword evidence="2" id="KW-0472">Membrane</keyword>
<dbReference type="Proteomes" id="UP000228976">
    <property type="component" value="Unassembled WGS sequence"/>
</dbReference>
<feature type="transmembrane region" description="Helical" evidence="2">
    <location>
        <begin position="181"/>
        <end position="201"/>
    </location>
</feature>
<feature type="transmembrane region" description="Helical" evidence="2">
    <location>
        <begin position="108"/>
        <end position="135"/>
    </location>
</feature>
<feature type="transmembrane region" description="Helical" evidence="2">
    <location>
        <begin position="83"/>
        <end position="102"/>
    </location>
</feature>
<feature type="transmembrane region" description="Helical" evidence="2">
    <location>
        <begin position="31"/>
        <end position="49"/>
    </location>
</feature>
<evidence type="ECO:0000313" key="4">
    <source>
        <dbReference type="Proteomes" id="UP000228976"/>
    </source>
</evidence>
<keyword evidence="2" id="KW-0812">Transmembrane</keyword>
<evidence type="ECO:0000256" key="2">
    <source>
        <dbReference type="SAM" id="Phobius"/>
    </source>
</evidence>
<comment type="caution">
    <text evidence="3">The sequence shown here is derived from an EMBL/GenBank/DDBJ whole genome shotgun (WGS) entry which is preliminary data.</text>
</comment>
<feature type="region of interest" description="Disordered" evidence="1">
    <location>
        <begin position="218"/>
        <end position="241"/>
    </location>
</feature>
<dbReference type="OrthoDB" id="3236392at2"/>
<keyword evidence="4" id="KW-1185">Reference proteome</keyword>
<accession>A0A261F868</accession>